<keyword evidence="2" id="KW-1185">Reference proteome</keyword>
<proteinExistence type="predicted"/>
<dbReference type="AlphaFoldDB" id="A0A6S7C5X2"/>
<evidence type="ECO:0000313" key="1">
    <source>
        <dbReference type="EMBL" id="CAB3821550.1"/>
    </source>
</evidence>
<gene>
    <name evidence="1" type="ORF">LMG26841_00485</name>
</gene>
<name>A0A6S7C5X2_9BURK</name>
<dbReference type="SUPFAM" id="SSF88946">
    <property type="entry name" value="Sigma2 domain of RNA polymerase sigma factors"/>
    <property type="match status" value="1"/>
</dbReference>
<dbReference type="InterPro" id="IPR013325">
    <property type="entry name" value="RNA_pol_sigma_r2"/>
</dbReference>
<evidence type="ECO:0008006" key="3">
    <source>
        <dbReference type="Google" id="ProtNLM"/>
    </source>
</evidence>
<dbReference type="GO" id="GO:0003700">
    <property type="term" value="F:DNA-binding transcription factor activity"/>
    <property type="evidence" value="ECO:0007669"/>
    <property type="project" value="InterPro"/>
</dbReference>
<protein>
    <recommendedName>
        <fullName evidence="3">RNA polymerase sigma-70 region 2 domain-containing protein</fullName>
    </recommendedName>
</protein>
<organism evidence="1 2">
    <name type="scientific">Achromobacter dolens</name>
    <dbReference type="NCBI Taxonomy" id="1287738"/>
    <lineage>
        <taxon>Bacteria</taxon>
        <taxon>Pseudomonadati</taxon>
        <taxon>Pseudomonadota</taxon>
        <taxon>Betaproteobacteria</taxon>
        <taxon>Burkholderiales</taxon>
        <taxon>Alcaligenaceae</taxon>
        <taxon>Achromobacter</taxon>
    </lineage>
</organism>
<reference evidence="1 2" key="1">
    <citation type="submission" date="2020-04" db="EMBL/GenBank/DDBJ databases">
        <authorList>
            <person name="De Canck E."/>
        </authorList>
    </citation>
    <scope>NUCLEOTIDE SEQUENCE [LARGE SCALE GENOMIC DNA]</scope>
    <source>
        <strain evidence="1 2">LMG 26841</strain>
    </source>
</reference>
<dbReference type="EMBL" id="CADIKW010000001">
    <property type="protein sequence ID" value="CAB3821550.1"/>
    <property type="molecule type" value="Genomic_DNA"/>
</dbReference>
<accession>A0A6S7C5X2</accession>
<sequence>MSMTGDALRNLFLSKYQEFRKRLRIRLGSEDLANDAMQEAWLRVDSLAERAICRPRAPSATPGWRGAIPCC</sequence>
<dbReference type="GO" id="GO:0006352">
    <property type="term" value="P:DNA-templated transcription initiation"/>
    <property type="evidence" value="ECO:0007669"/>
    <property type="project" value="InterPro"/>
</dbReference>
<evidence type="ECO:0000313" key="2">
    <source>
        <dbReference type="Proteomes" id="UP000494272"/>
    </source>
</evidence>
<dbReference type="Proteomes" id="UP000494272">
    <property type="component" value="Unassembled WGS sequence"/>
</dbReference>